<evidence type="ECO:0000313" key="1">
    <source>
        <dbReference type="EMBL" id="MBP1874938.1"/>
    </source>
</evidence>
<reference evidence="1" key="1">
    <citation type="submission" date="2021-03" db="EMBL/GenBank/DDBJ databases">
        <title>Genomic Encyclopedia of Type Strains, Phase IV (KMG-IV): sequencing the most valuable type-strain genomes for metagenomic binning, comparative biology and taxonomic classification.</title>
        <authorList>
            <person name="Goeker M."/>
        </authorList>
    </citation>
    <scope>NUCLEOTIDE SEQUENCE</scope>
    <source>
        <strain evidence="1">DSM 18131</strain>
    </source>
</reference>
<gene>
    <name evidence="1" type="ORF">J2Z19_004671</name>
</gene>
<keyword evidence="2" id="KW-1185">Reference proteome</keyword>
<evidence type="ECO:0000313" key="2">
    <source>
        <dbReference type="Proteomes" id="UP000823773"/>
    </source>
</evidence>
<name>A0ACC5T1I8_ENSAD</name>
<sequence length="232" mass="25753">MFRAGWKCPARFEDGSLRMRGREIPAWGERQRLRASPVSEVAVPVLVDGAISRIRSMRPGIQRLMSASQNREKAATSRAFDDPVAGQAGATKKKNETRTNLARRGCHSTGAGLRILQDGRFVIEAAFFIFGRHEPVDRAPAGCSPRLSIQICVCVRLSLSLSLSLELADAPDAPDVLLGFLGGRALFASCRCWKDRRTRLRDVDNVARRRLSWRRFCEVTQAFSNAKTLLLG</sequence>
<organism evidence="1 2">
    <name type="scientific">Ensifer adhaerens</name>
    <name type="common">Sinorhizobium morelense</name>
    <dbReference type="NCBI Taxonomy" id="106592"/>
    <lineage>
        <taxon>Bacteria</taxon>
        <taxon>Pseudomonadati</taxon>
        <taxon>Pseudomonadota</taxon>
        <taxon>Alphaproteobacteria</taxon>
        <taxon>Hyphomicrobiales</taxon>
        <taxon>Rhizobiaceae</taxon>
        <taxon>Sinorhizobium/Ensifer group</taxon>
        <taxon>Ensifer</taxon>
    </lineage>
</organism>
<accession>A0ACC5T1I8</accession>
<dbReference type="Proteomes" id="UP000823773">
    <property type="component" value="Unassembled WGS sequence"/>
</dbReference>
<protein>
    <submittedName>
        <fullName evidence="1">Uncharacterized protein</fullName>
    </submittedName>
</protein>
<proteinExistence type="predicted"/>
<dbReference type="EMBL" id="JAGGJR010000008">
    <property type="protein sequence ID" value="MBP1874938.1"/>
    <property type="molecule type" value="Genomic_DNA"/>
</dbReference>
<comment type="caution">
    <text evidence="1">The sequence shown here is derived from an EMBL/GenBank/DDBJ whole genome shotgun (WGS) entry which is preliminary data.</text>
</comment>